<evidence type="ECO:0000313" key="3">
    <source>
        <dbReference type="Proteomes" id="UP001629156"/>
    </source>
</evidence>
<feature type="compositionally biased region" description="Basic and acidic residues" evidence="1">
    <location>
        <begin position="13"/>
        <end position="33"/>
    </location>
</feature>
<feature type="compositionally biased region" description="Basic and acidic residues" evidence="1">
    <location>
        <begin position="44"/>
        <end position="61"/>
    </location>
</feature>
<comment type="caution">
    <text evidence="2">The sequence shown here is derived from an EMBL/GenBank/DDBJ whole genome shotgun (WGS) entry which is preliminary data.</text>
</comment>
<sequence>MDKRQTPAPKVSSENKMDEKDKGTLKEHMEVAKKGAAKQTDATKTPEKIQEGDLSKDKTEY</sequence>
<organism evidence="2 3">
    <name type="scientific">Flavobacterium rhizosphaerae</name>
    <dbReference type="NCBI Taxonomy" id="3163298"/>
    <lineage>
        <taxon>Bacteria</taxon>
        <taxon>Pseudomonadati</taxon>
        <taxon>Bacteroidota</taxon>
        <taxon>Flavobacteriia</taxon>
        <taxon>Flavobacteriales</taxon>
        <taxon>Flavobacteriaceae</taxon>
        <taxon>Flavobacterium</taxon>
    </lineage>
</organism>
<reference evidence="2 3" key="1">
    <citation type="submission" date="2024-06" db="EMBL/GenBank/DDBJ databases">
        <authorList>
            <person name="Kaempfer P."/>
            <person name="Viver T."/>
        </authorList>
    </citation>
    <scope>NUCLEOTIDE SEQUENCE [LARGE SCALE GENOMIC DNA]</scope>
    <source>
        <strain evidence="2 3">ST-119</strain>
    </source>
</reference>
<keyword evidence="3" id="KW-1185">Reference proteome</keyword>
<dbReference type="EMBL" id="JBELPZ010000021">
    <property type="protein sequence ID" value="MFL9845739.1"/>
    <property type="molecule type" value="Genomic_DNA"/>
</dbReference>
<evidence type="ECO:0000313" key="2">
    <source>
        <dbReference type="EMBL" id="MFL9845739.1"/>
    </source>
</evidence>
<protein>
    <submittedName>
        <fullName evidence="2">Uncharacterized protein</fullName>
    </submittedName>
</protein>
<proteinExistence type="predicted"/>
<gene>
    <name evidence="2" type="ORF">ABS766_15070</name>
</gene>
<feature type="region of interest" description="Disordered" evidence="1">
    <location>
        <begin position="1"/>
        <end position="61"/>
    </location>
</feature>
<accession>A0ABW8YZI4</accession>
<name>A0ABW8YZI4_9FLAO</name>
<evidence type="ECO:0000256" key="1">
    <source>
        <dbReference type="SAM" id="MobiDB-lite"/>
    </source>
</evidence>
<dbReference type="RefSeq" id="WP_408086021.1">
    <property type="nucleotide sequence ID" value="NZ_JBELPZ010000021.1"/>
</dbReference>
<dbReference type="Proteomes" id="UP001629156">
    <property type="component" value="Unassembled WGS sequence"/>
</dbReference>